<protein>
    <submittedName>
        <fullName evidence="4">Sensor domain-containing diguanylate cyclase</fullName>
        <ecNumber evidence="4">2.7.7.65</ecNumber>
    </submittedName>
</protein>
<dbReference type="NCBIfam" id="TIGR00229">
    <property type="entry name" value="sensory_box"/>
    <property type="match status" value="1"/>
</dbReference>
<dbReference type="InterPro" id="IPR052155">
    <property type="entry name" value="Biofilm_reg_signaling"/>
</dbReference>
<dbReference type="RefSeq" id="WP_355084350.1">
    <property type="nucleotide sequence ID" value="NZ_JBEXKW010000008.1"/>
</dbReference>
<dbReference type="InterPro" id="IPR013655">
    <property type="entry name" value="PAS_fold_3"/>
</dbReference>
<dbReference type="SUPFAM" id="SSF55073">
    <property type="entry name" value="Nucleotide cyclase"/>
    <property type="match status" value="1"/>
</dbReference>
<dbReference type="PANTHER" id="PTHR44757:SF2">
    <property type="entry name" value="BIOFILM ARCHITECTURE MAINTENANCE PROTEIN MBAA"/>
    <property type="match status" value="1"/>
</dbReference>
<dbReference type="InterPro" id="IPR043128">
    <property type="entry name" value="Rev_trsase/Diguanyl_cyclase"/>
</dbReference>
<dbReference type="SMART" id="SM00267">
    <property type="entry name" value="GGDEF"/>
    <property type="match status" value="1"/>
</dbReference>
<feature type="domain" description="GGDEF" evidence="3">
    <location>
        <begin position="295"/>
        <end position="429"/>
    </location>
</feature>
<dbReference type="Gene3D" id="3.30.450.20">
    <property type="entry name" value="PAS domain"/>
    <property type="match status" value="1"/>
</dbReference>
<dbReference type="InterPro" id="IPR000160">
    <property type="entry name" value="GGDEF_dom"/>
</dbReference>
<dbReference type="NCBIfam" id="TIGR00254">
    <property type="entry name" value="GGDEF"/>
    <property type="match status" value="1"/>
</dbReference>
<name>A0ABV3G2Z2_9NOCA</name>
<dbReference type="GO" id="GO:0052621">
    <property type="term" value="F:diguanylate cyclase activity"/>
    <property type="evidence" value="ECO:0007669"/>
    <property type="project" value="UniProtKB-EC"/>
</dbReference>
<comment type="caution">
    <text evidence="4">The sequence shown here is derived from an EMBL/GenBank/DDBJ whole genome shotgun (WGS) entry which is preliminary data.</text>
</comment>
<dbReference type="CDD" id="cd00130">
    <property type="entry name" value="PAS"/>
    <property type="match status" value="1"/>
</dbReference>
<dbReference type="EC" id="2.7.7.65" evidence="4"/>
<evidence type="ECO:0000259" key="2">
    <source>
        <dbReference type="PROSITE" id="PS50113"/>
    </source>
</evidence>
<dbReference type="PROSITE" id="PS50112">
    <property type="entry name" value="PAS"/>
    <property type="match status" value="1"/>
</dbReference>
<dbReference type="InterPro" id="IPR000014">
    <property type="entry name" value="PAS"/>
</dbReference>
<dbReference type="PANTHER" id="PTHR44757">
    <property type="entry name" value="DIGUANYLATE CYCLASE DGCP"/>
    <property type="match status" value="1"/>
</dbReference>
<sequence>MPDIGRPELGRAGGLAVMDRHEIAEMAALWCEAVLDAGFAVRSRRDVRAAMATWLADLDAAMDAEPFDPAPGRRIGREMVRADLHGSAAVRASATAWAGLLEHSRRPDRAQRFGAVMAELGCGLSTGSPSAVARDQEIAAERFRAVFDNAAIAIALYDVNGLTIDANRATARMVGIPGDELPGTAGLRLVHPDDRDRLRDLVIDLRRRGSGTLRFEGRFRRGDGTVGWGTWTMTLMHGEDDDAYLLAVGEDNTERHTMQAELRWLAEHDPLTGLPNRRCLVDQLERIAAEADPTDLVGLCLVDLDGFKLVNDRHGHAAGDRLLTEIGRRLSDALCSPSVALARIGGDEFVALLEPPCDDNRVGAAAATILAALREPMPIGATRPLSITASIGAVVVPVAGADPEKLLHAADVGLYRAKAGGRGTWVLQP</sequence>
<evidence type="ECO:0000259" key="3">
    <source>
        <dbReference type="PROSITE" id="PS50887"/>
    </source>
</evidence>
<gene>
    <name evidence="4" type="ORF">AB0I48_31190</name>
</gene>
<dbReference type="InterPro" id="IPR029787">
    <property type="entry name" value="Nucleotide_cyclase"/>
</dbReference>
<evidence type="ECO:0000259" key="1">
    <source>
        <dbReference type="PROSITE" id="PS50112"/>
    </source>
</evidence>
<dbReference type="PROSITE" id="PS50113">
    <property type="entry name" value="PAC"/>
    <property type="match status" value="1"/>
</dbReference>
<dbReference type="Pfam" id="PF08447">
    <property type="entry name" value="PAS_3"/>
    <property type="match status" value="1"/>
</dbReference>
<dbReference type="Proteomes" id="UP001551695">
    <property type="component" value="Unassembled WGS sequence"/>
</dbReference>
<keyword evidence="5" id="KW-1185">Reference proteome</keyword>
<reference evidence="4 5" key="1">
    <citation type="submission" date="2024-06" db="EMBL/GenBank/DDBJ databases">
        <title>The Natural Products Discovery Center: Release of the First 8490 Sequenced Strains for Exploring Actinobacteria Biosynthetic Diversity.</title>
        <authorList>
            <person name="Kalkreuter E."/>
            <person name="Kautsar S.A."/>
            <person name="Yang D."/>
            <person name="Bader C.D."/>
            <person name="Teijaro C.N."/>
            <person name="Fluegel L."/>
            <person name="Davis C.M."/>
            <person name="Simpson J.R."/>
            <person name="Lauterbach L."/>
            <person name="Steele A.D."/>
            <person name="Gui C."/>
            <person name="Meng S."/>
            <person name="Li G."/>
            <person name="Viehrig K."/>
            <person name="Ye F."/>
            <person name="Su P."/>
            <person name="Kiefer A.F."/>
            <person name="Nichols A."/>
            <person name="Cepeda A.J."/>
            <person name="Yan W."/>
            <person name="Fan B."/>
            <person name="Jiang Y."/>
            <person name="Adhikari A."/>
            <person name="Zheng C.-J."/>
            <person name="Schuster L."/>
            <person name="Cowan T.M."/>
            <person name="Smanski M.J."/>
            <person name="Chevrette M.G."/>
            <person name="De Carvalho L.P.S."/>
            <person name="Shen B."/>
        </authorList>
    </citation>
    <scope>NUCLEOTIDE SEQUENCE [LARGE SCALE GENOMIC DNA]</scope>
    <source>
        <strain evidence="4 5">NPDC050403</strain>
    </source>
</reference>
<dbReference type="PROSITE" id="PS50887">
    <property type="entry name" value="GGDEF"/>
    <property type="match status" value="1"/>
</dbReference>
<dbReference type="CDD" id="cd01949">
    <property type="entry name" value="GGDEF"/>
    <property type="match status" value="1"/>
</dbReference>
<dbReference type="InterPro" id="IPR000700">
    <property type="entry name" value="PAS-assoc_C"/>
</dbReference>
<keyword evidence="4" id="KW-0548">Nucleotidyltransferase</keyword>
<keyword evidence="4" id="KW-0808">Transferase</keyword>
<organism evidence="4 5">
    <name type="scientific">Nocardia aurea</name>
    <dbReference type="NCBI Taxonomy" id="2144174"/>
    <lineage>
        <taxon>Bacteria</taxon>
        <taxon>Bacillati</taxon>
        <taxon>Actinomycetota</taxon>
        <taxon>Actinomycetes</taxon>
        <taxon>Mycobacteriales</taxon>
        <taxon>Nocardiaceae</taxon>
        <taxon>Nocardia</taxon>
    </lineage>
</organism>
<evidence type="ECO:0000313" key="5">
    <source>
        <dbReference type="Proteomes" id="UP001551695"/>
    </source>
</evidence>
<dbReference type="Gene3D" id="3.30.70.270">
    <property type="match status" value="1"/>
</dbReference>
<dbReference type="InterPro" id="IPR035965">
    <property type="entry name" value="PAS-like_dom_sf"/>
</dbReference>
<evidence type="ECO:0000313" key="4">
    <source>
        <dbReference type="EMBL" id="MEV0712035.1"/>
    </source>
</evidence>
<feature type="domain" description="PAC" evidence="2">
    <location>
        <begin position="213"/>
        <end position="264"/>
    </location>
</feature>
<dbReference type="SUPFAM" id="SSF55785">
    <property type="entry name" value="PYP-like sensor domain (PAS domain)"/>
    <property type="match status" value="1"/>
</dbReference>
<accession>A0ABV3G2Z2</accession>
<proteinExistence type="predicted"/>
<dbReference type="EMBL" id="JBFAKC010000018">
    <property type="protein sequence ID" value="MEV0712035.1"/>
    <property type="molecule type" value="Genomic_DNA"/>
</dbReference>
<dbReference type="SMART" id="SM00091">
    <property type="entry name" value="PAS"/>
    <property type="match status" value="1"/>
</dbReference>
<dbReference type="Pfam" id="PF00990">
    <property type="entry name" value="GGDEF"/>
    <property type="match status" value="1"/>
</dbReference>
<feature type="domain" description="PAS" evidence="1">
    <location>
        <begin position="139"/>
        <end position="209"/>
    </location>
</feature>